<reference evidence="1" key="2">
    <citation type="submission" date="2020-09" db="EMBL/GenBank/DDBJ databases">
        <authorList>
            <person name="Sun Q."/>
            <person name="Ohkuma M."/>
        </authorList>
    </citation>
    <scope>NUCLEOTIDE SEQUENCE</scope>
    <source>
        <strain evidence="1">JCM 4477</strain>
    </source>
</reference>
<reference evidence="1" key="1">
    <citation type="journal article" date="2014" name="Int. J. Syst. Evol. Microbiol.">
        <title>Complete genome sequence of Corynebacterium casei LMG S-19264T (=DSM 44701T), isolated from a smear-ripened cheese.</title>
        <authorList>
            <consortium name="US DOE Joint Genome Institute (JGI-PGF)"/>
            <person name="Walter F."/>
            <person name="Albersmeier A."/>
            <person name="Kalinowski J."/>
            <person name="Ruckert C."/>
        </authorList>
    </citation>
    <scope>NUCLEOTIDE SEQUENCE</scope>
    <source>
        <strain evidence="1">JCM 4477</strain>
    </source>
</reference>
<organism evidence="1 2">
    <name type="scientific">Streptomyces fumanus</name>
    <dbReference type="NCBI Taxonomy" id="67302"/>
    <lineage>
        <taxon>Bacteria</taxon>
        <taxon>Bacillati</taxon>
        <taxon>Actinomycetota</taxon>
        <taxon>Actinomycetes</taxon>
        <taxon>Kitasatosporales</taxon>
        <taxon>Streptomycetaceae</taxon>
        <taxon>Streptomyces</taxon>
    </lineage>
</organism>
<dbReference type="EMBL" id="BNBI01000002">
    <property type="protein sequence ID" value="GHE89406.1"/>
    <property type="molecule type" value="Genomic_DNA"/>
</dbReference>
<proteinExistence type="predicted"/>
<evidence type="ECO:0000313" key="1">
    <source>
        <dbReference type="EMBL" id="GHE89406.1"/>
    </source>
</evidence>
<protein>
    <submittedName>
        <fullName evidence="1">Uncharacterized protein</fullName>
    </submittedName>
</protein>
<accession>A0A919A8W1</accession>
<keyword evidence="2" id="KW-1185">Reference proteome</keyword>
<dbReference type="Proteomes" id="UP000630718">
    <property type="component" value="Unassembled WGS sequence"/>
</dbReference>
<comment type="caution">
    <text evidence="1">The sequence shown here is derived from an EMBL/GenBank/DDBJ whole genome shotgun (WGS) entry which is preliminary data.</text>
</comment>
<dbReference type="RefSeq" id="WP_190203002.1">
    <property type="nucleotide sequence ID" value="NZ_BNBI01000002.1"/>
</dbReference>
<gene>
    <name evidence="1" type="ORF">GCM10018772_11490</name>
</gene>
<dbReference type="AlphaFoldDB" id="A0A919A8W1"/>
<evidence type="ECO:0000313" key="2">
    <source>
        <dbReference type="Proteomes" id="UP000630718"/>
    </source>
</evidence>
<sequence>MTMVGLFWITEDHVYVGGEPTGAAPGVRLGKDGVECLGTDQGAFWTWDAVRSLDVRDVAVRSPARRLLAIAGDWVDVLLTTHVDQPPPFTVVIGTAEGTVEANALTAARSGVHTTAEYDLSRALLARLAAGAVTVDPPLTWRRARRDAGAPSRAEGEELLRAWAEGGPVSAR</sequence>
<name>A0A919A8W1_9ACTN</name>